<dbReference type="InterPro" id="IPR003000">
    <property type="entry name" value="Sirtuin"/>
</dbReference>
<sequence>MSMEEKLERFKEIIDQHHRIVFFGGAGVSTASGIPDFRSSAGLYAEDQHRQLPAEEIVSASFFRKNPAQFFQFYFDKLVYPEAKPNIAHQFMAQLEEQGKNIQIVTQNIDNLHEQAGSSHVHHLHGTTEHNYCINCGRYYNYEELILDESGIPRCSADQGIVRPDVTLYGEQLDRTVVDQAIRVMKEAEVLIVAGTSLVVYPAAGLIDYFNGQHAIVINNQPIRTNRLDPLLFIQDMTDVFSVLS</sequence>
<protein>
    <recommendedName>
        <fullName evidence="1">protein acetyllysine N-acetyltransferase</fullName>
        <ecNumber evidence="1">2.3.1.286</ecNumber>
    </recommendedName>
</protein>
<feature type="domain" description="Deacetylase sirtuin-type" evidence="5">
    <location>
        <begin position="1"/>
        <end position="245"/>
    </location>
</feature>
<dbReference type="GO" id="GO:0017136">
    <property type="term" value="F:histone deacetylase activity, NAD-dependent"/>
    <property type="evidence" value="ECO:0007669"/>
    <property type="project" value="TreeGrafter"/>
</dbReference>
<accession>A0A328KH08</accession>
<evidence type="ECO:0000256" key="3">
    <source>
        <dbReference type="ARBA" id="ARBA00023027"/>
    </source>
</evidence>
<dbReference type="Gene3D" id="3.30.1600.10">
    <property type="entry name" value="SIR2/SIRT2 'Small Domain"/>
    <property type="match status" value="1"/>
</dbReference>
<keyword evidence="2" id="KW-0808">Transferase</keyword>
<dbReference type="InterPro" id="IPR026591">
    <property type="entry name" value="Sirtuin_cat_small_dom_sf"/>
</dbReference>
<evidence type="ECO:0000256" key="2">
    <source>
        <dbReference type="ARBA" id="ARBA00022679"/>
    </source>
</evidence>
<comment type="caution">
    <text evidence="6">The sequence shown here is derived from an EMBL/GenBank/DDBJ whole genome shotgun (WGS) entry which is preliminary data.</text>
</comment>
<dbReference type="Gene3D" id="3.40.50.1220">
    <property type="entry name" value="TPP-binding domain"/>
    <property type="match status" value="1"/>
</dbReference>
<dbReference type="AlphaFoldDB" id="A0A328KH08"/>
<dbReference type="SUPFAM" id="SSF52467">
    <property type="entry name" value="DHS-like NAD/FAD-binding domain"/>
    <property type="match status" value="1"/>
</dbReference>
<proteinExistence type="predicted"/>
<dbReference type="Pfam" id="PF02146">
    <property type="entry name" value="SIR2"/>
    <property type="match status" value="1"/>
</dbReference>
<organism evidence="6 7">
    <name type="scientific">Dolosigranulum pigrum</name>
    <dbReference type="NCBI Taxonomy" id="29394"/>
    <lineage>
        <taxon>Bacteria</taxon>
        <taxon>Bacillati</taxon>
        <taxon>Bacillota</taxon>
        <taxon>Bacilli</taxon>
        <taxon>Lactobacillales</taxon>
        <taxon>Carnobacteriaceae</taxon>
        <taxon>Dolosigranulum</taxon>
    </lineage>
</organism>
<dbReference type="EMBL" id="NAQV01000032">
    <property type="protein sequence ID" value="RAN62046.1"/>
    <property type="molecule type" value="Genomic_DNA"/>
</dbReference>
<dbReference type="InterPro" id="IPR050134">
    <property type="entry name" value="NAD-dep_sirtuin_deacylases"/>
</dbReference>
<evidence type="ECO:0000313" key="6">
    <source>
        <dbReference type="EMBL" id="RAN62046.1"/>
    </source>
</evidence>
<dbReference type="PANTHER" id="PTHR11085:SF4">
    <property type="entry name" value="NAD-DEPENDENT PROTEIN DEACYLASE"/>
    <property type="match status" value="1"/>
</dbReference>
<gene>
    <name evidence="6" type="ORF">B8A44_08425</name>
</gene>
<evidence type="ECO:0000259" key="5">
    <source>
        <dbReference type="PROSITE" id="PS50305"/>
    </source>
</evidence>
<dbReference type="InterPro" id="IPR029035">
    <property type="entry name" value="DHS-like_NAD/FAD-binding_dom"/>
</dbReference>
<evidence type="ECO:0000256" key="1">
    <source>
        <dbReference type="ARBA" id="ARBA00012928"/>
    </source>
</evidence>
<evidence type="ECO:0000256" key="4">
    <source>
        <dbReference type="PROSITE-ProRule" id="PRU00236"/>
    </source>
</evidence>
<name>A0A328KH08_9LACT</name>
<dbReference type="PANTHER" id="PTHR11085">
    <property type="entry name" value="NAD-DEPENDENT PROTEIN DEACYLASE SIRTUIN-5, MITOCHONDRIAL-RELATED"/>
    <property type="match status" value="1"/>
</dbReference>
<keyword evidence="3" id="KW-0520">NAD</keyword>
<dbReference type="InterPro" id="IPR026590">
    <property type="entry name" value="Ssirtuin_cat_dom"/>
</dbReference>
<dbReference type="EC" id="2.3.1.286" evidence="1"/>
<reference evidence="6 7" key="1">
    <citation type="submission" date="2017-03" db="EMBL/GenBank/DDBJ databases">
        <title>wgs assembly of Dolosigranulum pigrum KPL CDC strains.</title>
        <authorList>
            <person name="Brugger S.D."/>
            <person name="Pettigrew M."/>
            <person name="Kong Y."/>
            <person name="Lemon K.P."/>
        </authorList>
    </citation>
    <scope>NUCLEOTIDE SEQUENCE [LARGE SCALE GENOMIC DNA]</scope>
    <source>
        <strain evidence="6 7">KPL1931_CDC4294-98</strain>
    </source>
</reference>
<dbReference type="RefSeq" id="WP_112790493.1">
    <property type="nucleotide sequence ID" value="NZ_CAJHJL010000001.1"/>
</dbReference>
<dbReference type="Proteomes" id="UP000249099">
    <property type="component" value="Unassembled WGS sequence"/>
</dbReference>
<dbReference type="NCBIfam" id="NF001752">
    <property type="entry name" value="PRK00481.1-1"/>
    <property type="match status" value="1"/>
</dbReference>
<comment type="caution">
    <text evidence="4">Lacks conserved residue(s) required for the propagation of feature annotation.</text>
</comment>
<dbReference type="PROSITE" id="PS50305">
    <property type="entry name" value="SIRTUIN"/>
    <property type="match status" value="1"/>
</dbReference>
<evidence type="ECO:0000313" key="7">
    <source>
        <dbReference type="Proteomes" id="UP000249099"/>
    </source>
</evidence>
<dbReference type="GO" id="GO:0070403">
    <property type="term" value="F:NAD+ binding"/>
    <property type="evidence" value="ECO:0007669"/>
    <property type="project" value="InterPro"/>
</dbReference>